<name>X1K4K3_9ZZZZ</name>
<proteinExistence type="predicted"/>
<feature type="non-terminal residue" evidence="1">
    <location>
        <position position="97"/>
    </location>
</feature>
<dbReference type="AlphaFoldDB" id="X1K4K3"/>
<protein>
    <submittedName>
        <fullName evidence="1">Uncharacterized protein</fullName>
    </submittedName>
</protein>
<evidence type="ECO:0000313" key="1">
    <source>
        <dbReference type="EMBL" id="GAI01488.1"/>
    </source>
</evidence>
<gene>
    <name evidence="1" type="ORF">S03H2_71363</name>
</gene>
<sequence>QAKRIMKSFNIPKNGGIPALVKALKFRVYANINIQEILEVSENRCVFRMNNCRVQFARKSRGLPDFPCKPVGVIEYGDFAKTIDPRIETKCICCPPD</sequence>
<comment type="caution">
    <text evidence="1">The sequence shown here is derived from an EMBL/GenBank/DDBJ whole genome shotgun (WGS) entry which is preliminary data.</text>
</comment>
<dbReference type="Pfam" id="PF19620">
    <property type="entry name" value="DUF6125"/>
    <property type="match status" value="1"/>
</dbReference>
<reference evidence="1" key="1">
    <citation type="journal article" date="2014" name="Front. Microbiol.">
        <title>High frequency of phylogenetically diverse reductive dehalogenase-homologous genes in deep subseafloor sedimentary metagenomes.</title>
        <authorList>
            <person name="Kawai M."/>
            <person name="Futagami T."/>
            <person name="Toyoda A."/>
            <person name="Takaki Y."/>
            <person name="Nishi S."/>
            <person name="Hori S."/>
            <person name="Arai W."/>
            <person name="Tsubouchi T."/>
            <person name="Morono Y."/>
            <person name="Uchiyama I."/>
            <person name="Ito T."/>
            <person name="Fujiyama A."/>
            <person name="Inagaki F."/>
            <person name="Takami H."/>
        </authorList>
    </citation>
    <scope>NUCLEOTIDE SEQUENCE</scope>
    <source>
        <strain evidence="1">Expedition CK06-06</strain>
    </source>
</reference>
<organism evidence="1">
    <name type="scientific">marine sediment metagenome</name>
    <dbReference type="NCBI Taxonomy" id="412755"/>
    <lineage>
        <taxon>unclassified sequences</taxon>
        <taxon>metagenomes</taxon>
        <taxon>ecological metagenomes</taxon>
    </lineage>
</organism>
<dbReference type="EMBL" id="BARU01047731">
    <property type="protein sequence ID" value="GAI01488.1"/>
    <property type="molecule type" value="Genomic_DNA"/>
</dbReference>
<feature type="non-terminal residue" evidence="1">
    <location>
        <position position="1"/>
    </location>
</feature>
<accession>X1K4K3</accession>